<dbReference type="Pfam" id="PF12157">
    <property type="entry name" value="DUF3591"/>
    <property type="match status" value="1"/>
</dbReference>
<dbReference type="InterPro" id="IPR001487">
    <property type="entry name" value="Bromodomain"/>
</dbReference>
<dbReference type="PRINTS" id="PR00503">
    <property type="entry name" value="BROMODOMAIN"/>
</dbReference>
<dbReference type="SMART" id="SM00297">
    <property type="entry name" value="BROMO"/>
    <property type="match status" value="1"/>
</dbReference>
<feature type="region of interest" description="Disordered" evidence="6">
    <location>
        <begin position="788"/>
        <end position="812"/>
    </location>
</feature>
<sequence length="1097" mass="125628">SNRLNPSPTETSLAQAERALKGSLGPFGTLRLTVDSLTFFGVKMQLKVGKSMALLENNLFRAPLFYHPRDPLKPLKDSKSMRFKDFRATDFLLIRVRNGTKTELVLRPLYMDSSHTVRRSNEEYMMGNYAAVYTVGQCEPKIEIPSPESKVYVDERKNQAKAWALRQALEKNITDIKRMKELTKKRFCPPVPEKEITQMLCSLDPTNRCIPKTDEVYIQRVIRCETICALESAQATQYRLRMIGIHTILSADPMIGVPTYIENEENKTQESYLSAMKKKREIEKYHQQNRHTQNIKMVEDSTSRLSHMSEKSCIETDIYQFMKKNAHLVRFIQEINREKLNGFLGSRYSSKQQGGLTGIQEDLRKLSMAELKQRLVSYRVDESVIKTLPRWDQVALVRQYRDGLGGGVGGEEGGRGSGKGGSLSPTEYEYRLNCIFNKQRLALEGDDPEMTDSDEEATISSPTSKQKDLPPAVSGESERVEGGTFDPSPTIPPVSSVEVHVSTLENRGNEESSNNRIAEGRKGGDLPPGISTAPISTKSTGIMSVREGRHVEASPPTSQGMVNARDAMADALLAGLTQDTDKEEIDDEEKDRRELELLRLREKARTAAPQTEEEKRFEELRGTFVPSIRWIRKLRTIPGDEFTSERVVYIYGEENIKTFIAWREQRNRIKRFRMLQTYGSKEGRIGKRVCRVCGQAGHIASNPNCPLYRGTKKQHTIKLPAKRHRSDLPFTDDEWDSQEETYAQEEAYFREVAGISHRMPPHASSYLEEGMMSKEEYEDEAFSLGETTRRGGYTYGRPEGSERMGRRGRGGRGMAEMAEQPLSDASYYYDGNPPAIAMPPYDQASLGESWQEASSMAVYPRKRKKTIKTGRREGTEEVNYLKNEYDEPLEELYYPDEREIGGKRRMHPSYVENPVDGLPMHYQNVHFDGSEDDLETQSALSRRGASSTSNSYLYSRRGHGDYPKRSKHAKRALKSALENFNVCLSRVVTYLLQQTYYKDFRHRIDERIAPNYYNVIKEPMWLSKILEKCKKRVYHTLQQFMRDMGLIVENCKTFNPLNSFSAYLRDFAARLYAEMLGKLDEQRSQLNEFERILAQMP</sequence>
<accession>A0ABQ7J4C6</accession>
<dbReference type="InterPro" id="IPR036427">
    <property type="entry name" value="Bromodomain-like_sf"/>
</dbReference>
<dbReference type="Proteomes" id="UP000823046">
    <property type="component" value="Unassembled WGS sequence"/>
</dbReference>
<keyword evidence="2 4" id="KW-0103">Bromodomain</keyword>
<feature type="region of interest" description="Disordered" evidence="6">
    <location>
        <begin position="405"/>
        <end position="424"/>
    </location>
</feature>
<feature type="region of interest" description="Disordered" evidence="6">
    <location>
        <begin position="931"/>
        <end position="967"/>
    </location>
</feature>
<dbReference type="SUPFAM" id="SSF47370">
    <property type="entry name" value="Bromodomain"/>
    <property type="match status" value="1"/>
</dbReference>
<dbReference type="PROSITE" id="PS50014">
    <property type="entry name" value="BROMODOMAIN_2"/>
    <property type="match status" value="1"/>
</dbReference>
<feature type="coiled-coil region" evidence="5">
    <location>
        <begin position="578"/>
        <end position="605"/>
    </location>
</feature>
<feature type="compositionally biased region" description="Acidic residues" evidence="6">
    <location>
        <begin position="444"/>
        <end position="457"/>
    </location>
</feature>
<evidence type="ECO:0000256" key="2">
    <source>
        <dbReference type="ARBA" id="ARBA00023117"/>
    </source>
</evidence>
<evidence type="ECO:0000256" key="6">
    <source>
        <dbReference type="SAM" id="MobiDB-lite"/>
    </source>
</evidence>
<keyword evidence="9" id="KW-1185">Reference proteome</keyword>
<dbReference type="CDD" id="cd04369">
    <property type="entry name" value="Bromodomain"/>
    <property type="match status" value="1"/>
</dbReference>
<dbReference type="PANTHER" id="PTHR13900">
    <property type="entry name" value="TRANSCRIPTION INITIATION FACTOR TFIID"/>
    <property type="match status" value="1"/>
</dbReference>
<feature type="region of interest" description="Disordered" evidence="6">
    <location>
        <begin position="444"/>
        <end position="540"/>
    </location>
</feature>
<evidence type="ECO:0000256" key="4">
    <source>
        <dbReference type="PROSITE-ProRule" id="PRU00035"/>
    </source>
</evidence>
<gene>
    <name evidence="8" type="ORF">IE077_002488</name>
</gene>
<dbReference type="InterPro" id="IPR040240">
    <property type="entry name" value="TAF1"/>
</dbReference>
<proteinExistence type="predicted"/>
<dbReference type="Pfam" id="PF00439">
    <property type="entry name" value="Bromodomain"/>
    <property type="match status" value="1"/>
</dbReference>
<comment type="caution">
    <text evidence="8">The sequence shown here is derived from an EMBL/GenBank/DDBJ whole genome shotgun (WGS) entry which is preliminary data.</text>
</comment>
<evidence type="ECO:0000256" key="5">
    <source>
        <dbReference type="SAM" id="Coils"/>
    </source>
</evidence>
<keyword evidence="5" id="KW-0175">Coiled coil</keyword>
<feature type="non-terminal residue" evidence="8">
    <location>
        <position position="1"/>
    </location>
</feature>
<evidence type="ECO:0000256" key="3">
    <source>
        <dbReference type="ARBA" id="ARBA00023242"/>
    </source>
</evidence>
<feature type="domain" description="Bromo" evidence="7">
    <location>
        <begin position="992"/>
        <end position="1062"/>
    </location>
</feature>
<evidence type="ECO:0000259" key="7">
    <source>
        <dbReference type="PROSITE" id="PS50014"/>
    </source>
</evidence>
<evidence type="ECO:0000313" key="9">
    <source>
        <dbReference type="Proteomes" id="UP000823046"/>
    </source>
</evidence>
<protein>
    <submittedName>
        <fullName evidence="8">Histone acetyltransferase TAF1/250</fullName>
    </submittedName>
</protein>
<comment type="subcellular location">
    <subcellularLocation>
        <location evidence="1">Nucleus</location>
    </subcellularLocation>
</comment>
<evidence type="ECO:0000256" key="1">
    <source>
        <dbReference type="ARBA" id="ARBA00004123"/>
    </source>
</evidence>
<dbReference type="EMBL" id="JADAQX010001163">
    <property type="protein sequence ID" value="KAF8817966.1"/>
    <property type="molecule type" value="Genomic_DNA"/>
</dbReference>
<organism evidence="8 9">
    <name type="scientific">Cardiosporidium cionae</name>
    <dbReference type="NCBI Taxonomy" id="476202"/>
    <lineage>
        <taxon>Eukaryota</taxon>
        <taxon>Sar</taxon>
        <taxon>Alveolata</taxon>
        <taxon>Apicomplexa</taxon>
        <taxon>Aconoidasida</taxon>
        <taxon>Nephromycida</taxon>
        <taxon>Cardiosporidium</taxon>
    </lineage>
</organism>
<dbReference type="PANTHER" id="PTHR13900:SF0">
    <property type="entry name" value="TRANSCRIPTION INITIATION FACTOR TFIID SUBUNIT 1"/>
    <property type="match status" value="1"/>
</dbReference>
<name>A0ABQ7J4C6_9APIC</name>
<dbReference type="Gene3D" id="1.20.920.10">
    <property type="entry name" value="Bromodomain-like"/>
    <property type="match status" value="1"/>
</dbReference>
<reference evidence="8 9" key="1">
    <citation type="journal article" date="2020" name="bioRxiv">
        <title>Metabolic contributions of an alphaproteobacterial endosymbiont in the apicomplexan Cardiosporidium cionae.</title>
        <authorList>
            <person name="Hunter E.S."/>
            <person name="Paight C.J."/>
            <person name="Lane C.E."/>
        </authorList>
    </citation>
    <scope>NUCLEOTIDE SEQUENCE [LARGE SCALE GENOMIC DNA]</scope>
    <source>
        <strain evidence="8">ESH_2018</strain>
    </source>
</reference>
<feature type="compositionally biased region" description="Polar residues" evidence="6">
    <location>
        <begin position="936"/>
        <end position="953"/>
    </location>
</feature>
<keyword evidence="3" id="KW-0539">Nucleus</keyword>
<evidence type="ECO:0000313" key="8">
    <source>
        <dbReference type="EMBL" id="KAF8817966.1"/>
    </source>
</evidence>
<dbReference type="InterPro" id="IPR022591">
    <property type="entry name" value="TAF1_HAT_dom"/>
</dbReference>
<feature type="compositionally biased region" description="Gly residues" evidence="6">
    <location>
        <begin position="405"/>
        <end position="421"/>
    </location>
</feature>